<dbReference type="AlphaFoldDB" id="A0A6L2N754"/>
<evidence type="ECO:0000313" key="2">
    <source>
        <dbReference type="EMBL" id="GEU81950.1"/>
    </source>
</evidence>
<proteinExistence type="predicted"/>
<feature type="region of interest" description="Disordered" evidence="1">
    <location>
        <begin position="152"/>
        <end position="217"/>
    </location>
</feature>
<feature type="compositionally biased region" description="Polar residues" evidence="1">
    <location>
        <begin position="164"/>
        <end position="180"/>
    </location>
</feature>
<name>A0A6L2N754_TANCI</name>
<feature type="compositionally biased region" description="Basic and acidic residues" evidence="1">
    <location>
        <begin position="557"/>
        <end position="582"/>
    </location>
</feature>
<sequence>MTTTAAQQVALDNTLVPLEKRVEIGKCNMRIDPAKTHKESTYQVILDALALTTYYLAFLITADVPDIYMQQFWFTINKKDSTTYRFKIEKNKFKKLASPSKKRTLVIVKEEELEPEPAKKAKAPAKAERSKGIELLSDSALLEEAQLKKVLKRSKRDTNIHQEGGSSERANFELESNNPKTSDDEEETQDDEYVHTPKDYIPTDDETNDVDEEEYDRNDRELYGDVNGIGNQVKDDAQATQKTEVLIPSSSISFDYDVKFINFDNILPVDTEVVSMLDINVQHEAPRTSPLLTILVFIIPEHTVINPFETVTTTSTTTISSLLTLLFPHLQQSTLIPTPTITEATTSTTTVLDSETLTALHQRIVDLEKDVKELKDRNFADIVKEHSVPVEIVEIPRQQYAPQKSIEDILDIKMKHARKKTTLFETMTKSKSFNKSPKQRALYHALMESILEDEDAMDEGVTEKLKKRKPDDADKDKGPSAGSDRGLKICKTSKDTKPSKKAKSIETPKGTSKSQPKSTGKSAQAEKTMFEAGDTQRPHNLREDPGNTNESPVVNIDPKDWLKRPERPLTLDPEWNKGKSIENKPTQKWLSNLPKEEKPSRTFNDLISTPIDFSAFVMNRLQISELTQDILVGPAYNILKSTCRSYVELDYNMEECYKALTNQIDWNNPKGDRYTFDLRKPLPLVMSGNHQIIPIDYYFNNDLAYLQGGSSIRTCMTSLTKTKAANYDLPGIKDMVPNLWSPVKVAYDEHTLLGTSHWGMFTSRIVIQKRVEDLQLGVKSYQKKLNISRPMTYKVGITDLKPYSSYSNPQGFIYVDKLGRNKLMCSHELYKFSDSTLISLCDTLKYMANNLEMGYTSVMQRRRWSNLDKKKARIMIKDIDQHQSDIRVFTMTMKILPEPTSNKLCGRLFFSGVCVNVSIFGCCVNKMDLSDYEVPRVLLKCRSDENENIPLYYHVVDNFQIQFGREEFFLVSGLKFGVENWTDYNDEKEPIPFRRRVFCSSLDGRPIKGKNVETLINSEAFKTLDDNDAQLKDANVRRWSALYATQPKDKVDKKSNLITGFAWAFKTWILESFRVATNDYYTRYSRLPRIVSWSSKNKFYRNMLKPFLHKLVPDENEARSRWWVSSRAYFNGHNIKEKHIHRHLNRNNHFKVSSEMYREFKEQRRGYKQMMEKSDDMCRICNLTNTQEIGDAKIGRNARGNKEKT</sequence>
<accession>A0A6L2N754</accession>
<feature type="compositionally biased region" description="Polar residues" evidence="1">
    <location>
        <begin position="509"/>
        <end position="522"/>
    </location>
</feature>
<feature type="compositionally biased region" description="Basic and acidic residues" evidence="1">
    <location>
        <begin position="534"/>
        <end position="545"/>
    </location>
</feature>
<gene>
    <name evidence="2" type="ORF">Tci_053928</name>
</gene>
<dbReference type="EMBL" id="BKCJ010008386">
    <property type="protein sequence ID" value="GEU81950.1"/>
    <property type="molecule type" value="Genomic_DNA"/>
</dbReference>
<protein>
    <submittedName>
        <fullName evidence="2">Phospholipase-like protein</fullName>
    </submittedName>
</protein>
<feature type="region of interest" description="Disordered" evidence="1">
    <location>
        <begin position="461"/>
        <end position="596"/>
    </location>
</feature>
<feature type="compositionally biased region" description="Basic and acidic residues" evidence="1">
    <location>
        <begin position="492"/>
        <end position="506"/>
    </location>
</feature>
<feature type="compositionally biased region" description="Basic and acidic residues" evidence="1">
    <location>
        <begin position="461"/>
        <end position="478"/>
    </location>
</feature>
<reference evidence="2" key="1">
    <citation type="journal article" date="2019" name="Sci. Rep.">
        <title>Draft genome of Tanacetum cinerariifolium, the natural source of mosquito coil.</title>
        <authorList>
            <person name="Yamashiro T."/>
            <person name="Shiraishi A."/>
            <person name="Satake H."/>
            <person name="Nakayama K."/>
        </authorList>
    </citation>
    <scope>NUCLEOTIDE SEQUENCE</scope>
</reference>
<organism evidence="2">
    <name type="scientific">Tanacetum cinerariifolium</name>
    <name type="common">Dalmatian daisy</name>
    <name type="synonym">Chrysanthemum cinerariifolium</name>
    <dbReference type="NCBI Taxonomy" id="118510"/>
    <lineage>
        <taxon>Eukaryota</taxon>
        <taxon>Viridiplantae</taxon>
        <taxon>Streptophyta</taxon>
        <taxon>Embryophyta</taxon>
        <taxon>Tracheophyta</taxon>
        <taxon>Spermatophyta</taxon>
        <taxon>Magnoliopsida</taxon>
        <taxon>eudicotyledons</taxon>
        <taxon>Gunneridae</taxon>
        <taxon>Pentapetalae</taxon>
        <taxon>asterids</taxon>
        <taxon>campanulids</taxon>
        <taxon>Asterales</taxon>
        <taxon>Asteraceae</taxon>
        <taxon>Asteroideae</taxon>
        <taxon>Anthemideae</taxon>
        <taxon>Anthemidinae</taxon>
        <taxon>Tanacetum</taxon>
    </lineage>
</organism>
<feature type="compositionally biased region" description="Acidic residues" evidence="1">
    <location>
        <begin position="202"/>
        <end position="216"/>
    </location>
</feature>
<comment type="caution">
    <text evidence="2">The sequence shown here is derived from an EMBL/GenBank/DDBJ whole genome shotgun (WGS) entry which is preliminary data.</text>
</comment>
<evidence type="ECO:0000256" key="1">
    <source>
        <dbReference type="SAM" id="MobiDB-lite"/>
    </source>
</evidence>